<evidence type="ECO:0000313" key="13">
    <source>
        <dbReference type="Proteomes" id="UP001194579"/>
    </source>
</evidence>
<evidence type="ECO:0000256" key="4">
    <source>
        <dbReference type="ARBA" id="ARBA00022777"/>
    </source>
</evidence>
<dbReference type="CDD" id="cd01167">
    <property type="entry name" value="bac_FRK"/>
    <property type="match status" value="1"/>
</dbReference>
<dbReference type="Gene3D" id="3.40.1190.20">
    <property type="match status" value="1"/>
</dbReference>
<dbReference type="GeneID" id="45851055"/>
<dbReference type="Proteomes" id="UP000008044">
    <property type="component" value="Chromosome"/>
</dbReference>
<evidence type="ECO:0000256" key="2">
    <source>
        <dbReference type="ARBA" id="ARBA00022679"/>
    </source>
</evidence>
<dbReference type="STRING" id="1905730.W5S_0405"/>
<dbReference type="InterPro" id="IPR011611">
    <property type="entry name" value="PfkB_dom"/>
</dbReference>
<dbReference type="GO" id="GO:0006000">
    <property type="term" value="P:fructose metabolic process"/>
    <property type="evidence" value="ECO:0007669"/>
    <property type="project" value="UniProtKB-ARBA"/>
</dbReference>
<dbReference type="AlphaFoldDB" id="A0A0H3I1S5"/>
<dbReference type="SUPFAM" id="SSF53613">
    <property type="entry name" value="Ribokinase-like"/>
    <property type="match status" value="1"/>
</dbReference>
<evidence type="ECO:0000313" key="9">
    <source>
        <dbReference type="EMBL" id="MBI0555784.1"/>
    </source>
</evidence>
<dbReference type="eggNOG" id="COG0524">
    <property type="taxonomic scope" value="Bacteria"/>
</dbReference>
<dbReference type="PANTHER" id="PTHR43085">
    <property type="entry name" value="HEXOKINASE FAMILY MEMBER"/>
    <property type="match status" value="1"/>
</dbReference>
<comment type="similarity">
    <text evidence="1 6">Belongs to the carbohydrate kinase PfkB family.</text>
</comment>
<evidence type="ECO:0000313" key="12">
    <source>
        <dbReference type="Proteomes" id="UP000269665"/>
    </source>
</evidence>
<dbReference type="EMBL" id="WABS01000030">
    <property type="protein sequence ID" value="MBI0555784.1"/>
    <property type="molecule type" value="Genomic_DNA"/>
</dbReference>
<dbReference type="Proteomes" id="UP000269665">
    <property type="component" value="Unassembled WGS sequence"/>
</dbReference>
<evidence type="ECO:0000313" key="10">
    <source>
        <dbReference type="EMBL" id="RKO78888.1"/>
    </source>
</evidence>
<dbReference type="RefSeq" id="WP_014698573.1">
    <property type="nucleotide sequence ID" value="NC_017845.1"/>
</dbReference>
<protein>
    <submittedName>
        <fullName evidence="9">Aminoimidazole riboside kinase</fullName>
    </submittedName>
    <submittedName>
        <fullName evidence="8">Fructokinase</fullName>
    </submittedName>
</protein>
<organism evidence="8 11">
    <name type="scientific">Pectobacterium parmentieri</name>
    <dbReference type="NCBI Taxonomy" id="1905730"/>
    <lineage>
        <taxon>Bacteria</taxon>
        <taxon>Pseudomonadati</taxon>
        <taxon>Pseudomonadota</taxon>
        <taxon>Gammaproteobacteria</taxon>
        <taxon>Enterobacterales</taxon>
        <taxon>Pectobacteriaceae</taxon>
        <taxon>Pectobacterium</taxon>
    </lineage>
</organism>
<dbReference type="Proteomes" id="UP001194579">
    <property type="component" value="Unassembled WGS sequence"/>
</dbReference>
<dbReference type="EMBL" id="CP003415">
    <property type="protein sequence ID" value="AFI88532.1"/>
    <property type="molecule type" value="Genomic_DNA"/>
</dbReference>
<reference evidence="9" key="5">
    <citation type="submission" date="2024-05" db="EMBL/GenBank/DDBJ databases">
        <title>Identification of Pectobacterium versatile causing blackleg of potato from New York State with a whole genome sequencing approach.</title>
        <authorList>
            <person name="Ma X."/>
            <person name="Swingle B."/>
        </authorList>
    </citation>
    <scope>NUCLEOTIDE SEQUENCE</scope>
    <source>
        <strain evidence="9">NY1588A</strain>
    </source>
</reference>
<dbReference type="HOGENOM" id="CLU_027634_6_1_6"/>
<dbReference type="KEGG" id="ppar:A8F97_16460"/>
<sequence>MANRIWVMGDAVVDLIPEGTERYLKCPGGAPANVAVGIARLGGNSAFVGRVGDDVFGHFLKTVLEQENVDTHYMAHDRHHRTSTVVVNLDEAGERTFTFMVRPSADLFLQPEDLPVFNRREWLHLCSIALSQEPSRNTAFKAMRQIKAALGRVCFDPNIRDDLWQSEQELRDCLTQALMLADVVKLSREELAFLCSTLDVEEGIQQFIQRYPTRLLLVTLGSEGVWLHDRHQLRHFAAPSVTPVDTTGAGDAFVAGLLHGLAEYDDLSQPLSWDPIIEQAQRCGALATTAKGAMTALPYAQALHALPVIKP</sequence>
<name>A0A0H3I1S5_PECPM</name>
<dbReference type="PROSITE" id="PS00583">
    <property type="entry name" value="PFKB_KINASES_1"/>
    <property type="match status" value="1"/>
</dbReference>
<evidence type="ECO:0000259" key="7">
    <source>
        <dbReference type="Pfam" id="PF00294"/>
    </source>
</evidence>
<feature type="domain" description="Carbohydrate kinase PfkB" evidence="7">
    <location>
        <begin position="8"/>
        <end position="298"/>
    </location>
</feature>
<proteinExistence type="inferred from homology"/>
<reference evidence="13" key="4">
    <citation type="submission" date="2023-07" db="EMBL/GenBank/DDBJ databases">
        <title>Identification of Pectobacterium versatile causing blackleg of potato from New York State with a whole genome sequencing approach.</title>
        <authorList>
            <person name="Ma X."/>
            <person name="Swingle B."/>
        </authorList>
    </citation>
    <scope>NUCLEOTIDE SEQUENCE [LARGE SCALE GENOMIC DNA]</scope>
    <source>
        <strain evidence="13">NY1588A</strain>
    </source>
</reference>
<gene>
    <name evidence="8" type="ordered locus">W5S_0405</name>
    <name evidence="10" type="ORF">C5E00_20015</name>
    <name evidence="9" type="ORF">F6Q06_15020</name>
</gene>
<dbReference type="InterPro" id="IPR002139">
    <property type="entry name" value="Ribo/fructo_kinase"/>
</dbReference>
<dbReference type="NCBIfam" id="NF006957">
    <property type="entry name" value="PRK09434.1"/>
    <property type="match status" value="1"/>
</dbReference>
<dbReference type="GO" id="GO:0008865">
    <property type="term" value="F:fructokinase activity"/>
    <property type="evidence" value="ECO:0007669"/>
    <property type="project" value="UniProtKB-ARBA"/>
</dbReference>
<dbReference type="PRINTS" id="PR00990">
    <property type="entry name" value="RIBOKINASE"/>
</dbReference>
<dbReference type="Pfam" id="PF00294">
    <property type="entry name" value="PfkB"/>
    <property type="match status" value="1"/>
</dbReference>
<evidence type="ECO:0000256" key="3">
    <source>
        <dbReference type="ARBA" id="ARBA00022741"/>
    </source>
</evidence>
<evidence type="ECO:0000256" key="6">
    <source>
        <dbReference type="RuleBase" id="RU003704"/>
    </source>
</evidence>
<keyword evidence="13" id="KW-1185">Reference proteome</keyword>
<dbReference type="InterPro" id="IPR050306">
    <property type="entry name" value="PfkB_Carbo_kinase"/>
</dbReference>
<evidence type="ECO:0000313" key="11">
    <source>
        <dbReference type="Proteomes" id="UP000008044"/>
    </source>
</evidence>
<reference evidence="8" key="2">
    <citation type="submission" date="2012-03" db="EMBL/GenBank/DDBJ databases">
        <authorList>
            <person name="Koskinen P."/>
            <person name="Laine P."/>
            <person name="Niemi O."/>
            <person name="Nykyri J."/>
            <person name="Harjunpaa H."/>
            <person name="Auvinen P."/>
            <person name="Paulin L."/>
            <person name="Pirhonen M."/>
            <person name="Palva T."/>
            <person name="Holm L."/>
        </authorList>
    </citation>
    <scope>NUCLEOTIDE SEQUENCE</scope>
    <source>
        <strain evidence="8">SCC3193</strain>
    </source>
</reference>
<evidence type="ECO:0000256" key="5">
    <source>
        <dbReference type="ARBA" id="ARBA00022840"/>
    </source>
</evidence>
<dbReference type="KEGG" id="pec:W5S_0405"/>
<evidence type="ECO:0000256" key="1">
    <source>
        <dbReference type="ARBA" id="ARBA00010688"/>
    </source>
</evidence>
<dbReference type="PROSITE" id="PS00584">
    <property type="entry name" value="PFKB_KINASES_2"/>
    <property type="match status" value="1"/>
</dbReference>
<evidence type="ECO:0000313" key="8">
    <source>
        <dbReference type="EMBL" id="AFI88532.1"/>
    </source>
</evidence>
<reference evidence="10 12" key="3">
    <citation type="journal article" date="2018" name="BMC Genomics">
        <title>High genomic variability in the plant pathogenic bacterium Pectobacterium parmentieri deciphered from de novo assembled complete genomes.</title>
        <authorList>
            <person name="Zoledowska S."/>
            <person name="Motyka-Pomagruk A."/>
            <person name="Sledz W."/>
            <person name="Mengoni A."/>
            <person name="Lojkowska E."/>
        </authorList>
    </citation>
    <scope>NUCLEOTIDE SEQUENCE [LARGE SCALE GENOMIC DNA]</scope>
    <source>
        <strain evidence="10 12">IFB5626</strain>
    </source>
</reference>
<keyword evidence="3" id="KW-0547">Nucleotide-binding</keyword>
<dbReference type="InterPro" id="IPR002173">
    <property type="entry name" value="Carboh/pur_kinase_PfkB_CS"/>
</dbReference>
<keyword evidence="2 6" id="KW-0808">Transferase</keyword>
<dbReference type="GO" id="GO:0005524">
    <property type="term" value="F:ATP binding"/>
    <property type="evidence" value="ECO:0007669"/>
    <property type="project" value="UniProtKB-KW"/>
</dbReference>
<dbReference type="OrthoDB" id="9779730at2"/>
<dbReference type="InterPro" id="IPR029056">
    <property type="entry name" value="Ribokinase-like"/>
</dbReference>
<dbReference type="PANTHER" id="PTHR43085:SF1">
    <property type="entry name" value="PSEUDOURIDINE KINASE-RELATED"/>
    <property type="match status" value="1"/>
</dbReference>
<dbReference type="PATRIC" id="fig|1166016.3.peg.403"/>
<keyword evidence="4 6" id="KW-0418">Kinase</keyword>
<keyword evidence="5" id="KW-0067">ATP-binding</keyword>
<accession>A0A0H3I1S5</accession>
<dbReference type="EMBL" id="PSZG01000001">
    <property type="protein sequence ID" value="RKO78888.1"/>
    <property type="molecule type" value="Genomic_DNA"/>
</dbReference>
<reference evidence="8 11" key="1">
    <citation type="journal article" date="2012" name="J. Bacteriol.">
        <title>Genome sequence of Pectobacterium sp. strain SCC3193.</title>
        <authorList>
            <person name="Koskinen J.P."/>
            <person name="Laine P."/>
            <person name="Niemi O."/>
            <person name="Nykyri J."/>
            <person name="Harjunpaa H."/>
            <person name="Auvinen P."/>
            <person name="Paulin L."/>
            <person name="Pirhonen M."/>
            <person name="Palva T."/>
            <person name="Holm L."/>
        </authorList>
    </citation>
    <scope>NUCLEOTIDE SEQUENCE [LARGE SCALE GENOMIC DNA]</scope>
    <source>
        <strain evidence="8 11">SCC3193</strain>
    </source>
</reference>